<dbReference type="PANTHER" id="PTHR43811:SF19">
    <property type="entry name" value="39 KDA FK506-BINDING NUCLEAR PROTEIN"/>
    <property type="match status" value="1"/>
</dbReference>
<dbReference type="PANTHER" id="PTHR43811">
    <property type="entry name" value="FKBP-TYPE PEPTIDYL-PROLYL CIS-TRANS ISOMERASE FKPA"/>
    <property type="match status" value="1"/>
</dbReference>
<dbReference type="EMBL" id="CACSIO010000023">
    <property type="protein sequence ID" value="CAA0116769.1"/>
    <property type="molecule type" value="Genomic_DNA"/>
</dbReference>
<comment type="catalytic activity">
    <reaction evidence="1 6 7">
        <text>[protein]-peptidylproline (omega=180) = [protein]-peptidylproline (omega=0)</text>
        <dbReference type="Rhea" id="RHEA:16237"/>
        <dbReference type="Rhea" id="RHEA-COMP:10747"/>
        <dbReference type="Rhea" id="RHEA-COMP:10748"/>
        <dbReference type="ChEBI" id="CHEBI:83833"/>
        <dbReference type="ChEBI" id="CHEBI:83834"/>
        <dbReference type="EC" id="5.2.1.8"/>
    </reaction>
</comment>
<dbReference type="NCBIfam" id="NF008602">
    <property type="entry name" value="PRK11570.1"/>
    <property type="match status" value="1"/>
</dbReference>
<dbReference type="InterPro" id="IPR008104">
    <property type="entry name" value="INFPOTNTIATR"/>
</dbReference>
<dbReference type="InterPro" id="IPR046357">
    <property type="entry name" value="PPIase_dom_sf"/>
</dbReference>
<gene>
    <name evidence="9" type="primary">mip</name>
    <name evidence="9" type="ORF">OPDIPICF_01924</name>
</gene>
<evidence type="ECO:0000256" key="7">
    <source>
        <dbReference type="RuleBase" id="RU003915"/>
    </source>
</evidence>
<evidence type="ECO:0000256" key="2">
    <source>
        <dbReference type="ARBA" id="ARBA00006577"/>
    </source>
</evidence>
<name>A0A5S9QGZ7_9GAMM</name>
<organism evidence="9 10">
    <name type="scientific">BD1-7 clade bacterium</name>
    <dbReference type="NCBI Taxonomy" id="2029982"/>
    <lineage>
        <taxon>Bacteria</taxon>
        <taxon>Pseudomonadati</taxon>
        <taxon>Pseudomonadota</taxon>
        <taxon>Gammaproteobacteria</taxon>
        <taxon>Cellvibrionales</taxon>
        <taxon>Spongiibacteraceae</taxon>
        <taxon>BD1-7 clade</taxon>
    </lineage>
</organism>
<keyword evidence="3" id="KW-0732">Signal</keyword>
<evidence type="ECO:0000256" key="6">
    <source>
        <dbReference type="PROSITE-ProRule" id="PRU00277"/>
    </source>
</evidence>
<dbReference type="PROSITE" id="PS50059">
    <property type="entry name" value="FKBP_PPIASE"/>
    <property type="match status" value="1"/>
</dbReference>
<comment type="similarity">
    <text evidence="2 7">Belongs to the FKBP-type PPIase family.</text>
</comment>
<keyword evidence="4 6" id="KW-0697">Rotamase</keyword>
<dbReference type="Gene3D" id="1.10.287.460">
    <property type="entry name" value="Peptidyl-prolyl cis-trans isomerase, FKBP-type, N-terminal domain"/>
    <property type="match status" value="1"/>
</dbReference>
<dbReference type="GO" id="GO:0003755">
    <property type="term" value="F:peptidyl-prolyl cis-trans isomerase activity"/>
    <property type="evidence" value="ECO:0007669"/>
    <property type="project" value="UniProtKB-UniRule"/>
</dbReference>
<evidence type="ECO:0000256" key="4">
    <source>
        <dbReference type="ARBA" id="ARBA00023110"/>
    </source>
</evidence>
<evidence type="ECO:0000313" key="9">
    <source>
        <dbReference type="EMBL" id="CAA0116769.1"/>
    </source>
</evidence>
<evidence type="ECO:0000256" key="1">
    <source>
        <dbReference type="ARBA" id="ARBA00000971"/>
    </source>
</evidence>
<dbReference type="Gene3D" id="3.10.50.40">
    <property type="match status" value="1"/>
</dbReference>
<feature type="domain" description="PPIase FKBP-type" evidence="8">
    <location>
        <begin position="154"/>
        <end position="240"/>
    </location>
</feature>
<evidence type="ECO:0000259" key="8">
    <source>
        <dbReference type="PROSITE" id="PS50059"/>
    </source>
</evidence>
<evidence type="ECO:0000256" key="5">
    <source>
        <dbReference type="ARBA" id="ARBA00023235"/>
    </source>
</evidence>
<dbReference type="Pfam" id="PF01346">
    <property type="entry name" value="FKBP_N"/>
    <property type="match status" value="1"/>
</dbReference>
<dbReference type="SUPFAM" id="SSF54534">
    <property type="entry name" value="FKBP-like"/>
    <property type="match status" value="1"/>
</dbReference>
<dbReference type="AlphaFoldDB" id="A0A5S9QGZ7"/>
<dbReference type="Pfam" id="PF00254">
    <property type="entry name" value="FKBP_C"/>
    <property type="match status" value="1"/>
</dbReference>
<dbReference type="GO" id="GO:0006457">
    <property type="term" value="P:protein folding"/>
    <property type="evidence" value="ECO:0007669"/>
    <property type="project" value="InterPro"/>
</dbReference>
<evidence type="ECO:0000256" key="3">
    <source>
        <dbReference type="ARBA" id="ARBA00022729"/>
    </source>
</evidence>
<reference evidence="9 10" key="1">
    <citation type="submission" date="2019-11" db="EMBL/GenBank/DDBJ databases">
        <authorList>
            <person name="Holert J."/>
        </authorList>
    </citation>
    <scope>NUCLEOTIDE SEQUENCE [LARGE SCALE GENOMIC DNA]</scope>
    <source>
        <strain evidence="9">SB11_3</strain>
    </source>
</reference>
<dbReference type="FunFam" id="3.10.50.40:FF:000004">
    <property type="entry name" value="Peptidyl-prolyl cis-trans isomerase"/>
    <property type="match status" value="1"/>
</dbReference>
<proteinExistence type="inferred from homology"/>
<dbReference type="InterPro" id="IPR000774">
    <property type="entry name" value="PPIase_FKBP_N"/>
</dbReference>
<keyword evidence="5 6" id="KW-0413">Isomerase</keyword>
<dbReference type="GO" id="GO:0016020">
    <property type="term" value="C:membrane"/>
    <property type="evidence" value="ECO:0007669"/>
    <property type="project" value="InterPro"/>
</dbReference>
<dbReference type="EC" id="5.2.1.8" evidence="7"/>
<dbReference type="PRINTS" id="PR01730">
    <property type="entry name" value="INFPOTNTIATR"/>
</dbReference>
<dbReference type="InterPro" id="IPR036944">
    <property type="entry name" value="PPIase_FKBP_N_sf"/>
</dbReference>
<sequence>MNKTILAGVIAASVALTACNEQKPAEPTQAEAPAVTLDSNVAKVSYGIGLNISSNFRQQNIELDKTAFEKGLADGFEGNEPALDQQSIMQAMQAFQQEQMEKQMSERKTAADENKTEGDKFLAENAKKDGVKTTDSGLQYKVVTEGKGKKPTADDTVVVHYRGTLLDGDEFDSSYSRNQPATFGVGAVIPGWTEALQLMPVGSKYELFIPADLAYGEGGAGAKIGPNETLVFEVELLEIVDPEAQNAPANEKPQ</sequence>
<protein>
    <recommendedName>
        <fullName evidence="7">Peptidyl-prolyl cis-trans isomerase</fullName>
        <ecNumber evidence="7">5.2.1.8</ecNumber>
    </recommendedName>
</protein>
<accession>A0A5S9QGZ7</accession>
<evidence type="ECO:0000313" key="10">
    <source>
        <dbReference type="Proteomes" id="UP000441399"/>
    </source>
</evidence>
<dbReference type="Proteomes" id="UP000441399">
    <property type="component" value="Unassembled WGS sequence"/>
</dbReference>
<dbReference type="InterPro" id="IPR001179">
    <property type="entry name" value="PPIase_FKBP_dom"/>
</dbReference>
<dbReference type="OrthoDB" id="9814548at2"/>
<keyword evidence="10" id="KW-1185">Reference proteome</keyword>
<dbReference type="PROSITE" id="PS51257">
    <property type="entry name" value="PROKAR_LIPOPROTEIN"/>
    <property type="match status" value="1"/>
</dbReference>